<proteinExistence type="predicted"/>
<reference evidence="2 3" key="1">
    <citation type="submission" date="2013-08" db="EMBL/GenBank/DDBJ databases">
        <authorList>
            <person name="Weinstock G."/>
            <person name="Sodergren E."/>
            <person name="Wylie T."/>
            <person name="Fulton L."/>
            <person name="Fulton R."/>
            <person name="Fronick C."/>
            <person name="O'Laughlin M."/>
            <person name="Godfrey J."/>
            <person name="Miner T."/>
            <person name="Herter B."/>
            <person name="Appelbaum E."/>
            <person name="Cordes M."/>
            <person name="Lek S."/>
            <person name="Wollam A."/>
            <person name="Pepin K.H."/>
            <person name="Palsikar V.B."/>
            <person name="Mitreva M."/>
            <person name="Wilson R.K."/>
        </authorList>
    </citation>
    <scope>NUCLEOTIDE SEQUENCE [LARGE SCALE GENOMIC DNA]</scope>
    <source>
        <strain evidence="2 3">F0041</strain>
    </source>
</reference>
<keyword evidence="1" id="KW-1133">Transmembrane helix</keyword>
<dbReference type="EMBL" id="AWSV01000109">
    <property type="protein sequence ID" value="ERI85033.1"/>
    <property type="molecule type" value="Genomic_DNA"/>
</dbReference>
<keyword evidence="1" id="KW-0812">Transmembrane</keyword>
<sequence>MKLIKALQLHVAIISKYQGVSLDKEIAEFCSEHQNLDEKELLEKVYAKYGSRIKFLEDAARCKSLINIKEWVATLGVFFIIGLIAYLIYFASFFIK</sequence>
<keyword evidence="1" id="KW-0472">Membrane</keyword>
<comment type="caution">
    <text evidence="2">The sequence shown here is derived from an EMBL/GenBank/DDBJ whole genome shotgun (WGS) entry which is preliminary data.</text>
</comment>
<dbReference type="RefSeq" id="WP_021645585.1">
    <property type="nucleotide sequence ID" value="NZ_KE993110.1"/>
</dbReference>
<dbReference type="HOGENOM" id="CLU_2354029_0_0_10"/>
<name>U2CLS8_9BACE</name>
<gene>
    <name evidence="2" type="ORF">HMPREF1981_02087</name>
</gene>
<feature type="transmembrane region" description="Helical" evidence="1">
    <location>
        <begin position="71"/>
        <end position="95"/>
    </location>
</feature>
<organism evidence="2 3">
    <name type="scientific">Bacteroides pyogenes F0041</name>
    <dbReference type="NCBI Taxonomy" id="1321819"/>
    <lineage>
        <taxon>Bacteria</taxon>
        <taxon>Pseudomonadati</taxon>
        <taxon>Bacteroidota</taxon>
        <taxon>Bacteroidia</taxon>
        <taxon>Bacteroidales</taxon>
        <taxon>Bacteroidaceae</taxon>
        <taxon>Bacteroides</taxon>
    </lineage>
</organism>
<dbReference type="Proteomes" id="UP000016496">
    <property type="component" value="Unassembled WGS sequence"/>
</dbReference>
<evidence type="ECO:0000313" key="2">
    <source>
        <dbReference type="EMBL" id="ERI85033.1"/>
    </source>
</evidence>
<accession>U2CLS8</accession>
<evidence type="ECO:0000256" key="1">
    <source>
        <dbReference type="SAM" id="Phobius"/>
    </source>
</evidence>
<evidence type="ECO:0000313" key="3">
    <source>
        <dbReference type="Proteomes" id="UP000016496"/>
    </source>
</evidence>
<protein>
    <submittedName>
        <fullName evidence="2">Toxin-antitoxin system, antitoxin component domain protein</fullName>
    </submittedName>
</protein>
<dbReference type="AlphaFoldDB" id="U2CLS8"/>
<dbReference type="PATRIC" id="fig|1321819.3.peg.1925"/>